<name>A0A927BYA3_9BACL</name>
<keyword evidence="2" id="KW-0472">Membrane</keyword>
<feature type="transmembrane region" description="Helical" evidence="2">
    <location>
        <begin position="185"/>
        <end position="212"/>
    </location>
</feature>
<evidence type="ECO:0000256" key="1">
    <source>
        <dbReference type="SAM" id="MobiDB-lite"/>
    </source>
</evidence>
<feature type="transmembrane region" description="Helical" evidence="2">
    <location>
        <begin position="232"/>
        <end position="250"/>
    </location>
</feature>
<evidence type="ECO:0000313" key="3">
    <source>
        <dbReference type="EMBL" id="MBD2848587.1"/>
    </source>
</evidence>
<keyword evidence="2" id="KW-0812">Transmembrane</keyword>
<dbReference type="RefSeq" id="WP_190921681.1">
    <property type="nucleotide sequence ID" value="NZ_JACXIZ010000077.1"/>
</dbReference>
<feature type="transmembrane region" description="Helical" evidence="2">
    <location>
        <begin position="121"/>
        <end position="140"/>
    </location>
</feature>
<dbReference type="AlphaFoldDB" id="A0A927BYA3"/>
<keyword evidence="4" id="KW-1185">Reference proteome</keyword>
<feature type="transmembrane region" description="Helical" evidence="2">
    <location>
        <begin position="152"/>
        <end position="173"/>
    </location>
</feature>
<reference evidence="3" key="1">
    <citation type="submission" date="2020-09" db="EMBL/GenBank/DDBJ databases">
        <title>A novel bacterium of genus Paenibacillus, isolated from South China Sea.</title>
        <authorList>
            <person name="Huang H."/>
            <person name="Mo K."/>
            <person name="Hu Y."/>
        </authorList>
    </citation>
    <scope>NUCLEOTIDE SEQUENCE</scope>
    <source>
        <strain evidence="3">IB182496</strain>
    </source>
</reference>
<gene>
    <name evidence="3" type="ORF">IDH44_25695</name>
</gene>
<comment type="caution">
    <text evidence="3">The sequence shown here is derived from an EMBL/GenBank/DDBJ whole genome shotgun (WGS) entry which is preliminary data.</text>
</comment>
<accession>A0A927BYA3</accession>
<feature type="compositionally biased region" description="Basic and acidic residues" evidence="1">
    <location>
        <begin position="518"/>
        <end position="534"/>
    </location>
</feature>
<proteinExistence type="predicted"/>
<dbReference type="Proteomes" id="UP000621560">
    <property type="component" value="Unassembled WGS sequence"/>
</dbReference>
<evidence type="ECO:0000313" key="4">
    <source>
        <dbReference type="Proteomes" id="UP000621560"/>
    </source>
</evidence>
<protein>
    <submittedName>
        <fullName evidence="3">Uncharacterized protein</fullName>
    </submittedName>
</protein>
<feature type="transmembrane region" description="Helical" evidence="2">
    <location>
        <begin position="348"/>
        <end position="373"/>
    </location>
</feature>
<feature type="transmembrane region" description="Helical" evidence="2">
    <location>
        <begin position="257"/>
        <end position="275"/>
    </location>
</feature>
<feature type="transmembrane region" description="Helical" evidence="2">
    <location>
        <begin position="88"/>
        <end position="106"/>
    </location>
</feature>
<feature type="transmembrane region" description="Helical" evidence="2">
    <location>
        <begin position="307"/>
        <end position="328"/>
    </location>
</feature>
<feature type="transmembrane region" description="Helical" evidence="2">
    <location>
        <begin position="416"/>
        <end position="434"/>
    </location>
</feature>
<keyword evidence="2" id="KW-1133">Transmembrane helix</keyword>
<evidence type="ECO:0000256" key="2">
    <source>
        <dbReference type="SAM" id="Phobius"/>
    </source>
</evidence>
<feature type="region of interest" description="Disordered" evidence="1">
    <location>
        <begin position="486"/>
        <end position="534"/>
    </location>
</feature>
<feature type="transmembrane region" description="Helical" evidence="2">
    <location>
        <begin position="59"/>
        <end position="76"/>
    </location>
</feature>
<sequence>MSAGAYERERGRARAVARRAEARLPIAGAAAMPSGLQRRLAAARERIGAGERTRARQPIYALYLAVLLVLTVYQDFPLVNRIGEIGRTPIILLAPVFVFCELALLARHKRIADLTRLQRQLLGFLAYLAVISCLYVFGQFLQGTYAYGSENILVKAVKVGIYLVLILLYVRHVTLLLRRLTDPRWLFLSFFAVLSLLFAVMLVELASMPYALPGLHSGSGPYYRVRMLTSESSTTGSIVVVLGAIYLVLARRLAGQSARMFAYLYLGVFAAYYVLTTSSKGFLVIALATMLVTMLQFMNFKRKKNMLLLLVTLLGAGLFVFYFSGSVLSSFANDMENYTSSYTRLGTVLIALLTVLHHPLGVGTGAYLVYFEAYINQVIGLLSEFYYNVFGMSQINAGELLNYVSSDKNLGVKSGFFQWLMFGGIGTVVFFFVLIRGMLARARGSLVLYVGLVFTLLSLLYVTLEIKYEVWLLLAFLSVWGRGGAADDEADDRRGGEAGSPDAEGDNAASRLAGGTRRPREDKTTSRETEAKAE</sequence>
<organism evidence="3 4">
    <name type="scientific">Paenibacillus sabuli</name>
    <dbReference type="NCBI Taxonomy" id="2772509"/>
    <lineage>
        <taxon>Bacteria</taxon>
        <taxon>Bacillati</taxon>
        <taxon>Bacillota</taxon>
        <taxon>Bacilli</taxon>
        <taxon>Bacillales</taxon>
        <taxon>Paenibacillaceae</taxon>
        <taxon>Paenibacillus</taxon>
    </lineage>
</organism>
<feature type="transmembrane region" description="Helical" evidence="2">
    <location>
        <begin position="446"/>
        <end position="464"/>
    </location>
</feature>
<feature type="transmembrane region" description="Helical" evidence="2">
    <location>
        <begin position="281"/>
        <end position="300"/>
    </location>
</feature>
<dbReference type="EMBL" id="JACXIZ010000077">
    <property type="protein sequence ID" value="MBD2848587.1"/>
    <property type="molecule type" value="Genomic_DNA"/>
</dbReference>